<gene>
    <name evidence="2" type="ORF">B9H00_02010</name>
</gene>
<feature type="domain" description="DUF1266" evidence="1">
    <location>
        <begin position="139"/>
        <end position="294"/>
    </location>
</feature>
<name>A0A240UKG9_9GAMM</name>
<feature type="domain" description="DUF1266" evidence="1">
    <location>
        <begin position="561"/>
        <end position="708"/>
    </location>
</feature>
<dbReference type="Proteomes" id="UP000194457">
    <property type="component" value="Chromosome"/>
</dbReference>
<dbReference type="InterPro" id="IPR009677">
    <property type="entry name" value="DUF1266"/>
</dbReference>
<dbReference type="EMBL" id="CP021358">
    <property type="protein sequence ID" value="ART61997.1"/>
    <property type="molecule type" value="Genomic_DNA"/>
</dbReference>
<dbReference type="OrthoDB" id="6177842at2"/>
<keyword evidence="3" id="KW-1185">Reference proteome</keyword>
<proteinExistence type="predicted"/>
<dbReference type="KEGG" id="kma:B9H00_02010"/>
<reference evidence="2 3" key="1">
    <citation type="submission" date="2017-05" db="EMBL/GenBank/DDBJ databases">
        <authorList>
            <person name="Song R."/>
            <person name="Chenine A.L."/>
            <person name="Ruprecht R.M."/>
        </authorList>
    </citation>
    <scope>NUCLEOTIDE SEQUENCE [LARGE SCALE GENOMIC DNA]</scope>
    <source>
        <strain evidence="2">SW32</strain>
    </source>
</reference>
<protein>
    <recommendedName>
        <fullName evidence="1">DUF1266 domain-containing protein</fullName>
    </recommendedName>
</protein>
<sequence>MRYFLKESLQIWCAQRLASHGWHREVPPERGMSVSRALARLRSMEIDEPGALGWQMIGRLDQAQRDEAVTMLVLAFNAQWLDEQALSQWLSWLQGSLAQPPWPDQGDSVIWRARAPFAPIMIDSLSAAALERERTGHFLSHVWSIQERDELIRMLLWLAGQGHRHGWELDHQRFGAMTTAQRLKWHAQMAPQATYAATLEAFVIQGQPRDVAAWDWLRLVDLAWAGMAMGWLDQEEARGFAAHGVDLLTRRYDSWHQVALAWQRGRSLHEGLDLMESFTTDWQLLLEADDSPWQIPLHQLLGDDLRDRSRTMIRKLRSSARHWALAVASVRESDLLYRQSLAPAVSDEQRQQSREYLHEVLDWRQEEGVAGLSRFWMPGQVHHLNQLASDALHGRLPAVETPFGIPSPELLACRPRLASCASVSATIIMAEKYAFHLQMFESADYGETETLARYHTRLAATLDRHYLCVDAMLEAWVRWERALPEDSTQESLVEDIEWHRQDPGSPFHWLTAPTGFQREPGKRPSLSRFTALSLSGPLNTALWGEPEPQYGTQTSDIRDWLDSHYGIEGTAPLIRFLDFLVEAGDRQEYLINYGPYTLNRRRLQEEIAVLESAGRSEEEGVHLERLRRVLKNDHHCNDIDMAAWDIAQLVDLAAAGRQMGWLSADKFHHYLNQALKLASHHYSDWWAYGKGMLAGYSFFMVATPEREHFLSEFNQAMTAWQTGLPPLAGCWASLDFPGTQARRWPPLHADTLPGDERILH</sequence>
<evidence type="ECO:0000313" key="3">
    <source>
        <dbReference type="Proteomes" id="UP000194457"/>
    </source>
</evidence>
<accession>A0A240UKG9</accession>
<dbReference type="AlphaFoldDB" id="A0A240UKG9"/>
<evidence type="ECO:0000313" key="2">
    <source>
        <dbReference type="EMBL" id="ART61997.1"/>
    </source>
</evidence>
<dbReference type="Pfam" id="PF06889">
    <property type="entry name" value="DUF1266"/>
    <property type="match status" value="2"/>
</dbReference>
<evidence type="ECO:0000259" key="1">
    <source>
        <dbReference type="Pfam" id="PF06889"/>
    </source>
</evidence>
<organism evidence="2 3">
    <name type="scientific">Kushneria marisflavi</name>
    <dbReference type="NCBI Taxonomy" id="157779"/>
    <lineage>
        <taxon>Bacteria</taxon>
        <taxon>Pseudomonadati</taxon>
        <taxon>Pseudomonadota</taxon>
        <taxon>Gammaproteobacteria</taxon>
        <taxon>Oceanospirillales</taxon>
        <taxon>Halomonadaceae</taxon>
        <taxon>Kushneria</taxon>
    </lineage>
</organism>